<gene>
    <name evidence="1" type="ORF">KK1_002552</name>
</gene>
<dbReference type="EMBL" id="CM003613">
    <property type="protein sequence ID" value="KYP56314.1"/>
    <property type="molecule type" value="Genomic_DNA"/>
</dbReference>
<dbReference type="Proteomes" id="UP000075243">
    <property type="component" value="Chromosome 11"/>
</dbReference>
<organism evidence="1 2">
    <name type="scientific">Cajanus cajan</name>
    <name type="common">Pigeon pea</name>
    <name type="synonym">Cajanus indicus</name>
    <dbReference type="NCBI Taxonomy" id="3821"/>
    <lineage>
        <taxon>Eukaryota</taxon>
        <taxon>Viridiplantae</taxon>
        <taxon>Streptophyta</taxon>
        <taxon>Embryophyta</taxon>
        <taxon>Tracheophyta</taxon>
        <taxon>Spermatophyta</taxon>
        <taxon>Magnoliopsida</taxon>
        <taxon>eudicotyledons</taxon>
        <taxon>Gunneridae</taxon>
        <taxon>Pentapetalae</taxon>
        <taxon>rosids</taxon>
        <taxon>fabids</taxon>
        <taxon>Fabales</taxon>
        <taxon>Fabaceae</taxon>
        <taxon>Papilionoideae</taxon>
        <taxon>50 kb inversion clade</taxon>
        <taxon>NPAAA clade</taxon>
        <taxon>indigoferoid/millettioid clade</taxon>
        <taxon>Phaseoleae</taxon>
        <taxon>Cajanus</taxon>
    </lineage>
</organism>
<proteinExistence type="predicted"/>
<name>A0A151SNA4_CAJCA</name>
<accession>A0A151SNA4</accession>
<keyword evidence="2" id="KW-1185">Reference proteome</keyword>
<evidence type="ECO:0008006" key="3">
    <source>
        <dbReference type="Google" id="ProtNLM"/>
    </source>
</evidence>
<protein>
    <recommendedName>
        <fullName evidence="3">Reverse transcriptase domain-containing protein</fullName>
    </recommendedName>
</protein>
<evidence type="ECO:0000313" key="1">
    <source>
        <dbReference type="EMBL" id="KYP56314.1"/>
    </source>
</evidence>
<sequence>THLAIAEDLLLLTKAEANQINVIQSILQLFCSSSGQKVIKEKSRIFFSSNTPWHLVVWKGAVDGEFSSKLAYNHVDVAGELPFRRNNTF</sequence>
<reference evidence="1 2" key="1">
    <citation type="journal article" date="2012" name="Nat. Biotechnol.">
        <title>Draft genome sequence of pigeonpea (Cajanus cajan), an orphan legume crop of resource-poor farmers.</title>
        <authorList>
            <person name="Varshney R.K."/>
            <person name="Chen W."/>
            <person name="Li Y."/>
            <person name="Bharti A.K."/>
            <person name="Saxena R.K."/>
            <person name="Schlueter J.A."/>
            <person name="Donoghue M.T."/>
            <person name="Azam S."/>
            <person name="Fan G."/>
            <person name="Whaley A.M."/>
            <person name="Farmer A.D."/>
            <person name="Sheridan J."/>
            <person name="Iwata A."/>
            <person name="Tuteja R."/>
            <person name="Penmetsa R.V."/>
            <person name="Wu W."/>
            <person name="Upadhyaya H.D."/>
            <person name="Yang S.P."/>
            <person name="Shah T."/>
            <person name="Saxena K.B."/>
            <person name="Michael T."/>
            <person name="McCombie W.R."/>
            <person name="Yang B."/>
            <person name="Zhang G."/>
            <person name="Yang H."/>
            <person name="Wang J."/>
            <person name="Spillane C."/>
            <person name="Cook D.R."/>
            <person name="May G.D."/>
            <person name="Xu X."/>
            <person name="Jackson S.A."/>
        </authorList>
    </citation>
    <scope>NUCLEOTIDE SEQUENCE [LARGE SCALE GENOMIC DNA]</scope>
    <source>
        <strain evidence="2">cv. Asha</strain>
    </source>
</reference>
<dbReference type="AlphaFoldDB" id="A0A151SNA4"/>
<dbReference type="Gramene" id="C.cajan_02489.t">
    <property type="protein sequence ID" value="C.cajan_02489.t.cds1"/>
    <property type="gene ID" value="C.cajan_02489"/>
</dbReference>
<feature type="non-terminal residue" evidence="1">
    <location>
        <position position="1"/>
    </location>
</feature>
<evidence type="ECO:0000313" key="2">
    <source>
        <dbReference type="Proteomes" id="UP000075243"/>
    </source>
</evidence>